<dbReference type="OrthoDB" id="3785691at2"/>
<dbReference type="EMBL" id="RFFG01000242">
    <property type="protein sequence ID" value="RMI29791.1"/>
    <property type="molecule type" value="Genomic_DNA"/>
</dbReference>
<reference evidence="2 3" key="1">
    <citation type="submission" date="2018-10" db="EMBL/GenBank/DDBJ databases">
        <title>Isolation from soil.</title>
        <authorList>
            <person name="Hu J."/>
        </authorList>
    </citation>
    <scope>NUCLEOTIDE SEQUENCE [LARGE SCALE GENOMIC DNA]</scope>
    <source>
        <strain evidence="2 3">NEAU-Ht49</strain>
    </source>
</reference>
<dbReference type="RefSeq" id="WP_122200187.1">
    <property type="nucleotide sequence ID" value="NZ_JBHSKC010000005.1"/>
</dbReference>
<dbReference type="PROSITE" id="PS50075">
    <property type="entry name" value="CARRIER"/>
    <property type="match status" value="1"/>
</dbReference>
<proteinExistence type="predicted"/>
<dbReference type="SUPFAM" id="SSF47336">
    <property type="entry name" value="ACP-like"/>
    <property type="match status" value="1"/>
</dbReference>
<dbReference type="AlphaFoldDB" id="A0A3M2KX18"/>
<gene>
    <name evidence="2" type="ORF">EBO15_43180</name>
</gene>
<evidence type="ECO:0000259" key="1">
    <source>
        <dbReference type="PROSITE" id="PS50075"/>
    </source>
</evidence>
<evidence type="ECO:0000313" key="2">
    <source>
        <dbReference type="EMBL" id="RMI29791.1"/>
    </source>
</evidence>
<accession>A0A3M2KX18</accession>
<evidence type="ECO:0000313" key="3">
    <source>
        <dbReference type="Proteomes" id="UP000282674"/>
    </source>
</evidence>
<comment type="caution">
    <text evidence="2">The sequence shown here is derived from an EMBL/GenBank/DDBJ whole genome shotgun (WGS) entry which is preliminary data.</text>
</comment>
<protein>
    <submittedName>
        <fullName evidence="2">Acyl carrier protein</fullName>
    </submittedName>
</protein>
<dbReference type="Proteomes" id="UP000282674">
    <property type="component" value="Unassembled WGS sequence"/>
</dbReference>
<keyword evidence="3" id="KW-1185">Reference proteome</keyword>
<dbReference type="InterPro" id="IPR036736">
    <property type="entry name" value="ACP-like_sf"/>
</dbReference>
<name>A0A3M2KX18_9ACTN</name>
<organism evidence="2 3">
    <name type="scientific">Actinomadura harenae</name>
    <dbReference type="NCBI Taxonomy" id="2483351"/>
    <lineage>
        <taxon>Bacteria</taxon>
        <taxon>Bacillati</taxon>
        <taxon>Actinomycetota</taxon>
        <taxon>Actinomycetes</taxon>
        <taxon>Streptosporangiales</taxon>
        <taxon>Thermomonosporaceae</taxon>
        <taxon>Actinomadura</taxon>
    </lineage>
</organism>
<dbReference type="Pfam" id="PF00550">
    <property type="entry name" value="PP-binding"/>
    <property type="match status" value="1"/>
</dbReference>
<dbReference type="InterPro" id="IPR009081">
    <property type="entry name" value="PP-bd_ACP"/>
</dbReference>
<sequence length="114" mass="12142">MTTQNTAENTARTDVLSEVVAMLAEVVGEDFLLEQTVGPDTTFNADLALESIEFVALAERLQRHYGARIEFAAFIAGLDLDQIMAMTVGDLTSYIEARLAASPDGAPDASAAFA</sequence>
<feature type="domain" description="Carrier" evidence="1">
    <location>
        <begin position="10"/>
        <end position="99"/>
    </location>
</feature>
<dbReference type="Gene3D" id="1.10.1200.10">
    <property type="entry name" value="ACP-like"/>
    <property type="match status" value="1"/>
</dbReference>